<dbReference type="AlphaFoldDB" id="A0A6L2K183"/>
<proteinExistence type="predicted"/>
<comment type="caution">
    <text evidence="1">The sequence shown here is derived from an EMBL/GenBank/DDBJ whole genome shotgun (WGS) entry which is preliminary data.</text>
</comment>
<gene>
    <name evidence="1" type="ORF">Tci_014757</name>
</gene>
<feature type="non-terminal residue" evidence="1">
    <location>
        <position position="165"/>
    </location>
</feature>
<name>A0A6L2K183_TANCI</name>
<accession>A0A6L2K183</accession>
<evidence type="ECO:0000313" key="1">
    <source>
        <dbReference type="EMBL" id="GEU42779.1"/>
    </source>
</evidence>
<sequence>MVMSLPFTVNLYHEWVFQAKPFQYRVVEQFEHENEGNVNKPRITTDDYWLNKVVGNGTFIRQAENPSPNLQCRFLLEVENLDDEQVESKFKAKKNVSYPSFNPDTPWNECKPVLEMRDVSEGKCVGLKGMKPKTVDNEECESSKQGSKNGDGRKAVNEIPLFLRW</sequence>
<dbReference type="EMBL" id="BKCJ010001616">
    <property type="protein sequence ID" value="GEU42779.1"/>
    <property type="molecule type" value="Genomic_DNA"/>
</dbReference>
<protein>
    <submittedName>
        <fullName evidence="1">Uncharacterized protein</fullName>
    </submittedName>
</protein>
<reference evidence="1" key="1">
    <citation type="journal article" date="2019" name="Sci. Rep.">
        <title>Draft genome of Tanacetum cinerariifolium, the natural source of mosquito coil.</title>
        <authorList>
            <person name="Yamashiro T."/>
            <person name="Shiraishi A."/>
            <person name="Satake H."/>
            <person name="Nakayama K."/>
        </authorList>
    </citation>
    <scope>NUCLEOTIDE SEQUENCE</scope>
</reference>
<organism evidence="1">
    <name type="scientific">Tanacetum cinerariifolium</name>
    <name type="common">Dalmatian daisy</name>
    <name type="synonym">Chrysanthemum cinerariifolium</name>
    <dbReference type="NCBI Taxonomy" id="118510"/>
    <lineage>
        <taxon>Eukaryota</taxon>
        <taxon>Viridiplantae</taxon>
        <taxon>Streptophyta</taxon>
        <taxon>Embryophyta</taxon>
        <taxon>Tracheophyta</taxon>
        <taxon>Spermatophyta</taxon>
        <taxon>Magnoliopsida</taxon>
        <taxon>eudicotyledons</taxon>
        <taxon>Gunneridae</taxon>
        <taxon>Pentapetalae</taxon>
        <taxon>asterids</taxon>
        <taxon>campanulids</taxon>
        <taxon>Asterales</taxon>
        <taxon>Asteraceae</taxon>
        <taxon>Asteroideae</taxon>
        <taxon>Anthemideae</taxon>
        <taxon>Anthemidinae</taxon>
        <taxon>Tanacetum</taxon>
    </lineage>
</organism>